<evidence type="ECO:0000256" key="2">
    <source>
        <dbReference type="ARBA" id="ARBA00022977"/>
    </source>
</evidence>
<name>A0A1H4BQ48_BIZPA</name>
<dbReference type="Gene3D" id="3.20.20.70">
    <property type="entry name" value="Aldolase class I"/>
    <property type="match status" value="1"/>
</dbReference>
<dbReference type="PANTHER" id="PTHR20857:SF15">
    <property type="entry name" value="THIAMINE-PHOSPHATE SYNTHASE"/>
    <property type="match status" value="1"/>
</dbReference>
<evidence type="ECO:0000313" key="5">
    <source>
        <dbReference type="Proteomes" id="UP000198846"/>
    </source>
</evidence>
<evidence type="ECO:0000259" key="3">
    <source>
        <dbReference type="Pfam" id="PF02581"/>
    </source>
</evidence>
<dbReference type="AlphaFoldDB" id="A0A1H4BQ48"/>
<keyword evidence="5" id="KW-1185">Reference proteome</keyword>
<dbReference type="InterPro" id="IPR022998">
    <property type="entry name" value="ThiamineP_synth_TenI"/>
</dbReference>
<dbReference type="InterPro" id="IPR013785">
    <property type="entry name" value="Aldolase_TIM"/>
</dbReference>
<accession>A0A1H4BQ48</accession>
<comment type="pathway">
    <text evidence="1">Cofactor biosynthesis; thiamine diphosphate biosynthesis.</text>
</comment>
<reference evidence="4 5" key="1">
    <citation type="submission" date="2016-10" db="EMBL/GenBank/DDBJ databases">
        <authorList>
            <person name="de Groot N.N."/>
        </authorList>
    </citation>
    <scope>NUCLEOTIDE SEQUENCE [LARGE SCALE GENOMIC DNA]</scope>
    <source>
        <strain evidence="4 5">DSM 23842</strain>
    </source>
</reference>
<dbReference type="EMBL" id="FNQK01000015">
    <property type="protein sequence ID" value="SEA49942.1"/>
    <property type="molecule type" value="Genomic_DNA"/>
</dbReference>
<evidence type="ECO:0000256" key="1">
    <source>
        <dbReference type="ARBA" id="ARBA00004948"/>
    </source>
</evidence>
<feature type="domain" description="Thiamine phosphate synthase/TenI" evidence="3">
    <location>
        <begin position="3"/>
        <end position="177"/>
    </location>
</feature>
<dbReference type="CDD" id="cd00564">
    <property type="entry name" value="TMP_TenI"/>
    <property type="match status" value="1"/>
</dbReference>
<keyword evidence="2" id="KW-0784">Thiamine biosynthesis</keyword>
<evidence type="ECO:0000313" key="4">
    <source>
        <dbReference type="EMBL" id="SEA49942.1"/>
    </source>
</evidence>
<dbReference type="InterPro" id="IPR036206">
    <property type="entry name" value="ThiamineP_synth_sf"/>
</dbReference>
<sequence length="202" mass="23112">MIVLIAPENDIPNEIVIIHQLFEAGLEVYHLRKPSKNKTEYVAYINKIKPEYHNRIVIHHYHELVNSYGLRGIHFQEQKRIDALENGKGYFNNLQMLGKTMSSSFHDPKTLEECSFEFDYHLLSPVFTSISKKGYEGKGFKVSEIDKFIIGLGGITPETTEKALQLGYNGIGVLGGIWNAKNPIKAFTTLQKTLKELKKRPY</sequence>
<dbReference type="Pfam" id="PF02581">
    <property type="entry name" value="TMP-TENI"/>
    <property type="match status" value="1"/>
</dbReference>
<organism evidence="4 5">
    <name type="scientific">Bizionia paragorgiae</name>
    <dbReference type="NCBI Taxonomy" id="283786"/>
    <lineage>
        <taxon>Bacteria</taxon>
        <taxon>Pseudomonadati</taxon>
        <taxon>Bacteroidota</taxon>
        <taxon>Flavobacteriia</taxon>
        <taxon>Flavobacteriales</taxon>
        <taxon>Flavobacteriaceae</taxon>
        <taxon>Bizionia</taxon>
    </lineage>
</organism>
<dbReference type="STRING" id="283786.SAMN04487990_11567"/>
<proteinExistence type="predicted"/>
<protein>
    <submittedName>
        <fullName evidence="4">Thiamine-phosphate pyrophosphorylase</fullName>
    </submittedName>
</protein>
<dbReference type="GO" id="GO:0004789">
    <property type="term" value="F:thiamine-phosphate diphosphorylase activity"/>
    <property type="evidence" value="ECO:0007669"/>
    <property type="project" value="TreeGrafter"/>
</dbReference>
<gene>
    <name evidence="4" type="ORF">SAMN04487990_11567</name>
</gene>
<dbReference type="GO" id="GO:0009228">
    <property type="term" value="P:thiamine biosynthetic process"/>
    <property type="evidence" value="ECO:0007669"/>
    <property type="project" value="UniProtKB-KW"/>
</dbReference>
<dbReference type="OrthoDB" id="194683at2"/>
<dbReference type="GO" id="GO:0005737">
    <property type="term" value="C:cytoplasm"/>
    <property type="evidence" value="ECO:0007669"/>
    <property type="project" value="TreeGrafter"/>
</dbReference>
<dbReference type="PANTHER" id="PTHR20857">
    <property type="entry name" value="THIAMINE-PHOSPHATE PYROPHOSPHORYLASE"/>
    <property type="match status" value="1"/>
</dbReference>
<dbReference type="RefSeq" id="WP_092135421.1">
    <property type="nucleotide sequence ID" value="NZ_FNQK01000015.1"/>
</dbReference>
<dbReference type="SUPFAM" id="SSF51391">
    <property type="entry name" value="Thiamin phosphate synthase"/>
    <property type="match status" value="1"/>
</dbReference>
<dbReference type="Proteomes" id="UP000198846">
    <property type="component" value="Unassembled WGS sequence"/>
</dbReference>